<reference evidence="1 2" key="1">
    <citation type="submission" date="2021-06" db="EMBL/GenBank/DDBJ databases">
        <title>Caerostris extrusa draft genome.</title>
        <authorList>
            <person name="Kono N."/>
            <person name="Arakawa K."/>
        </authorList>
    </citation>
    <scope>NUCLEOTIDE SEQUENCE [LARGE SCALE GENOMIC DNA]</scope>
</reference>
<keyword evidence="2" id="KW-1185">Reference proteome</keyword>
<dbReference type="Proteomes" id="UP001054945">
    <property type="component" value="Unassembled WGS sequence"/>
</dbReference>
<dbReference type="AlphaFoldDB" id="A0AAV4TVF8"/>
<protein>
    <submittedName>
        <fullName evidence="1">Uncharacterized protein</fullName>
    </submittedName>
</protein>
<accession>A0AAV4TVF8</accession>
<proteinExistence type="predicted"/>
<evidence type="ECO:0000313" key="2">
    <source>
        <dbReference type="Proteomes" id="UP001054945"/>
    </source>
</evidence>
<sequence length="67" mass="7159">MGSPLPLSRITSACKINGPAIRLPFCPRDLFSCVLSGAAYSRKTESPAAAGDFSVLSLLLFDFPRVE</sequence>
<dbReference type="EMBL" id="BPLR01011791">
    <property type="protein sequence ID" value="GIY49051.1"/>
    <property type="molecule type" value="Genomic_DNA"/>
</dbReference>
<name>A0AAV4TVF8_CAEEX</name>
<comment type="caution">
    <text evidence="1">The sequence shown here is derived from an EMBL/GenBank/DDBJ whole genome shotgun (WGS) entry which is preliminary data.</text>
</comment>
<gene>
    <name evidence="1" type="ORF">CEXT_186191</name>
</gene>
<organism evidence="1 2">
    <name type="scientific">Caerostris extrusa</name>
    <name type="common">Bark spider</name>
    <name type="synonym">Caerostris bankana</name>
    <dbReference type="NCBI Taxonomy" id="172846"/>
    <lineage>
        <taxon>Eukaryota</taxon>
        <taxon>Metazoa</taxon>
        <taxon>Ecdysozoa</taxon>
        <taxon>Arthropoda</taxon>
        <taxon>Chelicerata</taxon>
        <taxon>Arachnida</taxon>
        <taxon>Araneae</taxon>
        <taxon>Araneomorphae</taxon>
        <taxon>Entelegynae</taxon>
        <taxon>Araneoidea</taxon>
        <taxon>Araneidae</taxon>
        <taxon>Caerostris</taxon>
    </lineage>
</organism>
<evidence type="ECO:0000313" key="1">
    <source>
        <dbReference type="EMBL" id="GIY49051.1"/>
    </source>
</evidence>